<organism evidence="1 2">
    <name type="scientific">Peptoanaerobacter stomatis</name>
    <dbReference type="NCBI Taxonomy" id="796937"/>
    <lineage>
        <taxon>Bacteria</taxon>
        <taxon>Bacillati</taxon>
        <taxon>Bacillota</taxon>
        <taxon>Clostridia</taxon>
        <taxon>Peptostreptococcales</taxon>
        <taxon>Filifactoraceae</taxon>
        <taxon>Peptoanaerobacter</taxon>
    </lineage>
</organism>
<dbReference type="EMBL" id="AFZG01000015">
    <property type="protein sequence ID" value="EHL19796.1"/>
    <property type="molecule type" value="Genomic_DNA"/>
</dbReference>
<sequence>MITKETMMNKKYRGEVMRVLALFYPTPITVKQIKLSLLEYGITNGADVSKHLQYLLDKSYIMVDKEFSEDFKEEHLLRMSPAGVDLIEGSIDDDAIYL</sequence>
<protein>
    <recommendedName>
        <fullName evidence="3">ArsR family transcriptional regulator</fullName>
    </recommendedName>
</protein>
<proteinExistence type="predicted"/>
<dbReference type="AlphaFoldDB" id="G9XBE5"/>
<comment type="caution">
    <text evidence="1">The sequence shown here is derived from an EMBL/GenBank/DDBJ whole genome shotgun (WGS) entry which is preliminary data.</text>
</comment>
<gene>
    <name evidence="1" type="ORF">HMPREF9628_01312</name>
</gene>
<evidence type="ECO:0000313" key="1">
    <source>
        <dbReference type="EMBL" id="EHL19796.1"/>
    </source>
</evidence>
<dbReference type="Proteomes" id="UP000003379">
    <property type="component" value="Unassembled WGS sequence"/>
</dbReference>
<accession>G9XBE5</accession>
<evidence type="ECO:0008006" key="3">
    <source>
        <dbReference type="Google" id="ProtNLM"/>
    </source>
</evidence>
<name>G9XBE5_9FIRM</name>
<reference evidence="1 2" key="1">
    <citation type="submission" date="2011-08" db="EMBL/GenBank/DDBJ databases">
        <title>The Genome Sequence of Eubacteriaceae bacterium CM5.</title>
        <authorList>
            <consortium name="The Broad Institute Genome Sequencing Platform"/>
            <person name="Earl A."/>
            <person name="Ward D."/>
            <person name="Feldgarden M."/>
            <person name="Gevers D."/>
            <person name="Sizova M."/>
            <person name="Hazen A."/>
            <person name="Epstein S."/>
            <person name="Young S.K."/>
            <person name="Zeng Q."/>
            <person name="Gargeya S."/>
            <person name="Fitzgerald M."/>
            <person name="Haas B."/>
            <person name="Abouelleil A."/>
            <person name="Alvarado L."/>
            <person name="Arachchi H.M."/>
            <person name="Berlin A."/>
            <person name="Brown A."/>
            <person name="Chapman S.B."/>
            <person name="Chen Z."/>
            <person name="Dunbar C."/>
            <person name="Freedman E."/>
            <person name="Gearin G."/>
            <person name="Gellesch M."/>
            <person name="Goldberg J."/>
            <person name="Griggs A."/>
            <person name="Gujja S."/>
            <person name="Heiman D."/>
            <person name="Howarth C."/>
            <person name="Larson L."/>
            <person name="Lui A."/>
            <person name="MacDonald P.J.P."/>
            <person name="Montmayeur A."/>
            <person name="Murphy C."/>
            <person name="Neiman D."/>
            <person name="Pearson M."/>
            <person name="Priest M."/>
            <person name="Roberts A."/>
            <person name="Saif S."/>
            <person name="Shea T."/>
            <person name="Shenoy N."/>
            <person name="Sisk P."/>
            <person name="Stolte C."/>
            <person name="Sykes S."/>
            <person name="Wortman J."/>
            <person name="Nusbaum C."/>
            <person name="Birren B."/>
        </authorList>
    </citation>
    <scope>NUCLEOTIDE SEQUENCE [LARGE SCALE GENOMIC DNA]</scope>
    <source>
        <strain evidence="1 2">CM5</strain>
    </source>
</reference>
<evidence type="ECO:0000313" key="2">
    <source>
        <dbReference type="Proteomes" id="UP000003379"/>
    </source>
</evidence>
<dbReference type="HOGENOM" id="CLU_175350_0_0_9"/>